<evidence type="ECO:0000256" key="16">
    <source>
        <dbReference type="PIRSR" id="PIRSR600829-2"/>
    </source>
</evidence>
<keyword evidence="14" id="KW-1208">Phospholipid metabolism</keyword>
<evidence type="ECO:0000313" key="20">
    <source>
        <dbReference type="EMBL" id="PLS01188.1"/>
    </source>
</evidence>
<dbReference type="PANTHER" id="PTHR34299">
    <property type="entry name" value="DIACYLGLYCEROL KINASE"/>
    <property type="match status" value="1"/>
</dbReference>
<sequence length="127" mass="14075">MDSLDKGKKNPILSSFSYAVIGILTAIKAERNMRFHLISSLIAIGLSIYFSITKIEWLFILFAIGGMFALELINTAIERVVDLVTTEYHPFAKQAKDIAAGAVFIYAILSAIAGILIFMPYVLKPFQ</sequence>
<name>A0A2N5H6Q5_9BACI</name>
<dbReference type="CDD" id="cd14265">
    <property type="entry name" value="UDPK_IM_like"/>
    <property type="match status" value="1"/>
</dbReference>
<dbReference type="AlphaFoldDB" id="A0A2N5H6Q5"/>
<feature type="binding site" evidence="18">
    <location>
        <position position="78"/>
    </location>
    <ligand>
        <name>a divalent metal cation</name>
        <dbReference type="ChEBI" id="CHEBI:60240"/>
    </ligand>
</feature>
<evidence type="ECO:0000256" key="6">
    <source>
        <dbReference type="ARBA" id="ARBA00022692"/>
    </source>
</evidence>
<evidence type="ECO:0000256" key="18">
    <source>
        <dbReference type="PIRSR" id="PIRSR600829-4"/>
    </source>
</evidence>
<evidence type="ECO:0000256" key="4">
    <source>
        <dbReference type="ARBA" id="ARBA00022516"/>
    </source>
</evidence>
<evidence type="ECO:0000256" key="8">
    <source>
        <dbReference type="ARBA" id="ARBA00022777"/>
    </source>
</evidence>
<dbReference type="Pfam" id="PF01219">
    <property type="entry name" value="DAGK_prokar"/>
    <property type="match status" value="1"/>
</dbReference>
<keyword evidence="6 19" id="KW-0812">Transmembrane</keyword>
<keyword evidence="21" id="KW-1185">Reference proteome</keyword>
<organism evidence="20 21">
    <name type="scientific">Neobacillus cucumis</name>
    <dbReference type="NCBI Taxonomy" id="1740721"/>
    <lineage>
        <taxon>Bacteria</taxon>
        <taxon>Bacillati</taxon>
        <taxon>Bacillota</taxon>
        <taxon>Bacilli</taxon>
        <taxon>Bacillales</taxon>
        <taxon>Bacillaceae</taxon>
        <taxon>Neobacillus</taxon>
    </lineage>
</organism>
<feature type="binding site" evidence="17">
    <location>
        <begin position="87"/>
        <end position="89"/>
    </location>
    <ligand>
        <name>ATP</name>
        <dbReference type="ChEBI" id="CHEBI:30616"/>
    </ligand>
</feature>
<dbReference type="GO" id="GO:0008654">
    <property type="term" value="P:phospholipid biosynthetic process"/>
    <property type="evidence" value="ECO:0007669"/>
    <property type="project" value="UniProtKB-KW"/>
</dbReference>
<dbReference type="GO" id="GO:0005524">
    <property type="term" value="F:ATP binding"/>
    <property type="evidence" value="ECO:0007669"/>
    <property type="project" value="UniProtKB-KW"/>
</dbReference>
<comment type="subcellular location">
    <subcellularLocation>
        <location evidence="1">Cell membrane</location>
        <topology evidence="1">Multi-pass membrane protein</topology>
    </subcellularLocation>
</comment>
<feature type="active site" description="Proton acceptor" evidence="15">
    <location>
        <position position="71"/>
    </location>
</feature>
<dbReference type="PANTHER" id="PTHR34299:SF1">
    <property type="entry name" value="DIACYLGLYCEROL KINASE"/>
    <property type="match status" value="1"/>
</dbReference>
<dbReference type="RefSeq" id="WP_101651840.1">
    <property type="nucleotide sequence ID" value="NZ_PGVE01000102.1"/>
</dbReference>
<keyword evidence="12 19" id="KW-0472">Membrane</keyword>
<keyword evidence="11" id="KW-0443">Lipid metabolism</keyword>
<keyword evidence="9 17" id="KW-0067">ATP-binding</keyword>
<feature type="binding site" evidence="16">
    <location>
        <position position="71"/>
    </location>
    <ligand>
        <name>substrate</name>
    </ligand>
</feature>
<evidence type="ECO:0000256" key="17">
    <source>
        <dbReference type="PIRSR" id="PIRSR600829-3"/>
    </source>
</evidence>
<dbReference type="EMBL" id="PGVE01000102">
    <property type="protein sequence ID" value="PLS01188.1"/>
    <property type="molecule type" value="Genomic_DNA"/>
</dbReference>
<evidence type="ECO:0000256" key="12">
    <source>
        <dbReference type="ARBA" id="ARBA00023136"/>
    </source>
</evidence>
<evidence type="ECO:0000256" key="19">
    <source>
        <dbReference type="SAM" id="Phobius"/>
    </source>
</evidence>
<keyword evidence="18" id="KW-0479">Metal-binding</keyword>
<dbReference type="InterPro" id="IPR033717">
    <property type="entry name" value="UDPK"/>
</dbReference>
<feature type="binding site" evidence="17">
    <location>
        <begin position="96"/>
        <end position="97"/>
    </location>
    <ligand>
        <name>ATP</name>
        <dbReference type="ChEBI" id="CHEBI:30616"/>
    </ligand>
</feature>
<keyword evidence="7 17" id="KW-0547">Nucleotide-binding</keyword>
<feature type="binding site" evidence="17">
    <location>
        <position position="78"/>
    </location>
    <ligand>
        <name>ATP</name>
        <dbReference type="ChEBI" id="CHEBI:30616"/>
    </ligand>
</feature>
<keyword evidence="13" id="KW-0594">Phospholipid biosynthesis</keyword>
<evidence type="ECO:0000256" key="11">
    <source>
        <dbReference type="ARBA" id="ARBA00023098"/>
    </source>
</evidence>
<dbReference type="Proteomes" id="UP000234950">
    <property type="component" value="Unassembled WGS sequence"/>
</dbReference>
<evidence type="ECO:0000256" key="15">
    <source>
        <dbReference type="PIRSR" id="PIRSR600829-1"/>
    </source>
</evidence>
<dbReference type="GO" id="GO:0005886">
    <property type="term" value="C:plasma membrane"/>
    <property type="evidence" value="ECO:0007669"/>
    <property type="project" value="UniProtKB-SubCell"/>
</dbReference>
<feature type="binding site" evidence="17">
    <location>
        <position position="30"/>
    </location>
    <ligand>
        <name>ATP</name>
        <dbReference type="ChEBI" id="CHEBI:30616"/>
    </ligand>
</feature>
<dbReference type="InterPro" id="IPR036945">
    <property type="entry name" value="DAGK_sf"/>
</dbReference>
<feature type="transmembrane region" description="Helical" evidence="19">
    <location>
        <begin position="35"/>
        <end position="52"/>
    </location>
</feature>
<comment type="similarity">
    <text evidence="2">Belongs to the bacterial diacylglycerol kinase family.</text>
</comment>
<keyword evidence="3" id="KW-1003">Cell membrane</keyword>
<dbReference type="OrthoDB" id="9789934at2"/>
<dbReference type="InterPro" id="IPR000829">
    <property type="entry name" value="DAGK"/>
</dbReference>
<feature type="transmembrane region" description="Helical" evidence="19">
    <location>
        <begin position="58"/>
        <end position="77"/>
    </location>
</feature>
<evidence type="ECO:0000256" key="7">
    <source>
        <dbReference type="ARBA" id="ARBA00022741"/>
    </source>
</evidence>
<evidence type="ECO:0000256" key="1">
    <source>
        <dbReference type="ARBA" id="ARBA00004651"/>
    </source>
</evidence>
<evidence type="ECO:0000256" key="13">
    <source>
        <dbReference type="ARBA" id="ARBA00023209"/>
    </source>
</evidence>
<evidence type="ECO:0000256" key="3">
    <source>
        <dbReference type="ARBA" id="ARBA00022475"/>
    </source>
</evidence>
<accession>A0A2N5H6Q5</accession>
<protein>
    <submittedName>
        <fullName evidence="20">Diacylglycerol kinase</fullName>
    </submittedName>
</protein>
<proteinExistence type="inferred from homology"/>
<evidence type="ECO:0000256" key="10">
    <source>
        <dbReference type="ARBA" id="ARBA00022989"/>
    </source>
</evidence>
<evidence type="ECO:0000256" key="9">
    <source>
        <dbReference type="ARBA" id="ARBA00022840"/>
    </source>
</evidence>
<dbReference type="GO" id="GO:0046872">
    <property type="term" value="F:metal ion binding"/>
    <property type="evidence" value="ECO:0007669"/>
    <property type="project" value="UniProtKB-KW"/>
</dbReference>
<feature type="transmembrane region" description="Helical" evidence="19">
    <location>
        <begin position="98"/>
        <end position="123"/>
    </location>
</feature>
<dbReference type="GO" id="GO:0016301">
    <property type="term" value="F:kinase activity"/>
    <property type="evidence" value="ECO:0007669"/>
    <property type="project" value="UniProtKB-KW"/>
</dbReference>
<comment type="caution">
    <text evidence="20">The sequence shown here is derived from an EMBL/GenBank/DDBJ whole genome shotgun (WGS) entry which is preliminary data.</text>
</comment>
<dbReference type="Gene3D" id="1.10.287.3610">
    <property type="match status" value="1"/>
</dbReference>
<feature type="binding site" evidence="17">
    <location>
        <position position="18"/>
    </location>
    <ligand>
        <name>ATP</name>
        <dbReference type="ChEBI" id="CHEBI:30616"/>
    </ligand>
</feature>
<keyword evidence="8 20" id="KW-0418">Kinase</keyword>
<keyword evidence="5" id="KW-0808">Transferase</keyword>
<evidence type="ECO:0000256" key="5">
    <source>
        <dbReference type="ARBA" id="ARBA00022679"/>
    </source>
</evidence>
<evidence type="ECO:0000256" key="2">
    <source>
        <dbReference type="ARBA" id="ARBA00005967"/>
    </source>
</evidence>
<keyword evidence="18" id="KW-0460">Magnesium</keyword>
<dbReference type="PROSITE" id="PS01069">
    <property type="entry name" value="DAGK_PROKAR"/>
    <property type="match status" value="1"/>
</dbReference>
<keyword evidence="4" id="KW-0444">Lipid biosynthesis</keyword>
<evidence type="ECO:0000256" key="14">
    <source>
        <dbReference type="ARBA" id="ARBA00023264"/>
    </source>
</evidence>
<evidence type="ECO:0000313" key="21">
    <source>
        <dbReference type="Proteomes" id="UP000234950"/>
    </source>
</evidence>
<reference evidence="20 21" key="1">
    <citation type="submission" date="2017-11" db="EMBL/GenBank/DDBJ databases">
        <title>Comparitive Functional Genomics of Dry Heat Resistant strains isolated from the Viking Spacecraft.</title>
        <authorList>
            <person name="Seuylemezian A."/>
            <person name="Cooper K."/>
            <person name="Vaishampayan P."/>
        </authorList>
    </citation>
    <scope>NUCLEOTIDE SEQUENCE [LARGE SCALE GENOMIC DNA]</scope>
    <source>
        <strain evidence="20 21">V32-6</strain>
    </source>
</reference>
<feature type="binding site" evidence="18">
    <location>
        <position position="30"/>
    </location>
    <ligand>
        <name>a divalent metal cation</name>
        <dbReference type="ChEBI" id="CHEBI:60240"/>
    </ligand>
</feature>
<keyword evidence="10 19" id="KW-1133">Transmembrane helix</keyword>
<comment type="cofactor">
    <cofactor evidence="18">
        <name>Mg(2+)</name>
        <dbReference type="ChEBI" id="CHEBI:18420"/>
    </cofactor>
    <text evidence="18">Mn(2+), Zn(2+), Cd(2+) and Co(2+) support activity to lesser extents.</text>
</comment>
<gene>
    <name evidence="20" type="ORF">CVD27_25840</name>
</gene>